<dbReference type="Pfam" id="PF00903">
    <property type="entry name" value="Glyoxalase"/>
    <property type="match status" value="1"/>
</dbReference>
<dbReference type="SUPFAM" id="SSF54593">
    <property type="entry name" value="Glyoxalase/Bleomycin resistance protein/Dihydroxybiphenyl dioxygenase"/>
    <property type="match status" value="1"/>
</dbReference>
<dbReference type="EMBL" id="QTJU01000005">
    <property type="protein sequence ID" value="RFM27270.1"/>
    <property type="molecule type" value="Genomic_DNA"/>
</dbReference>
<dbReference type="Gene3D" id="3.10.180.10">
    <property type="entry name" value="2,3-Dihydroxybiphenyl 1,2-Dioxygenase, domain 1"/>
    <property type="match status" value="1"/>
</dbReference>
<comment type="caution">
    <text evidence="2">The sequence shown here is derived from an EMBL/GenBank/DDBJ whole genome shotgun (WGS) entry which is preliminary data.</text>
</comment>
<sequence length="108" mass="12023">MKALEIIIIPVADQQKAKDFYLQLGFEVIVEAPADHGQTWLQLGLPGQPTSIALMKFHGIIIETENMEKDIAHFTAKGITVGNIDTQPWGRFAWLKDPDGNGLCLHQQ</sequence>
<accession>A0A3E1NH40</accession>
<evidence type="ECO:0000313" key="2">
    <source>
        <dbReference type="EMBL" id="RFM27270.1"/>
    </source>
</evidence>
<protein>
    <submittedName>
        <fullName evidence="2">Glyoxalase</fullName>
    </submittedName>
</protein>
<keyword evidence="3" id="KW-1185">Reference proteome</keyword>
<dbReference type="Proteomes" id="UP000261284">
    <property type="component" value="Unassembled WGS sequence"/>
</dbReference>
<dbReference type="OrthoDB" id="9796521at2"/>
<dbReference type="InterPro" id="IPR029068">
    <property type="entry name" value="Glyas_Bleomycin-R_OHBP_Dase"/>
</dbReference>
<evidence type="ECO:0000313" key="3">
    <source>
        <dbReference type="Proteomes" id="UP000261284"/>
    </source>
</evidence>
<gene>
    <name evidence="2" type="ORF">DXN05_14655</name>
</gene>
<proteinExistence type="predicted"/>
<dbReference type="InterPro" id="IPR037523">
    <property type="entry name" value="VOC_core"/>
</dbReference>
<dbReference type="PANTHER" id="PTHR36437">
    <property type="entry name" value="GLYOXALASE/BLEOMYCIN RESISTANCE PROTEIN/DIOXYGENASE"/>
    <property type="match status" value="1"/>
</dbReference>
<evidence type="ECO:0000259" key="1">
    <source>
        <dbReference type="PROSITE" id="PS51819"/>
    </source>
</evidence>
<dbReference type="InterPro" id="IPR004360">
    <property type="entry name" value="Glyas_Fos-R_dOase_dom"/>
</dbReference>
<dbReference type="PROSITE" id="PS51819">
    <property type="entry name" value="VOC"/>
    <property type="match status" value="1"/>
</dbReference>
<reference evidence="2 3" key="1">
    <citation type="submission" date="2018-08" db="EMBL/GenBank/DDBJ databases">
        <title>Chitinophagaceae sp. K23C18032701, a novel bacterium isolated from forest soil.</title>
        <authorList>
            <person name="Wang C."/>
        </authorList>
    </citation>
    <scope>NUCLEOTIDE SEQUENCE [LARGE SCALE GENOMIC DNA]</scope>
    <source>
        <strain evidence="2 3">K23C18032701</strain>
    </source>
</reference>
<dbReference type="RefSeq" id="WP_116848027.1">
    <property type="nucleotide sequence ID" value="NZ_QTJU01000005.1"/>
</dbReference>
<dbReference type="AlphaFoldDB" id="A0A3E1NH40"/>
<organism evidence="2 3">
    <name type="scientific">Deminuibacter soli</name>
    <dbReference type="NCBI Taxonomy" id="2291815"/>
    <lineage>
        <taxon>Bacteria</taxon>
        <taxon>Pseudomonadati</taxon>
        <taxon>Bacteroidota</taxon>
        <taxon>Chitinophagia</taxon>
        <taxon>Chitinophagales</taxon>
        <taxon>Chitinophagaceae</taxon>
        <taxon>Deminuibacter</taxon>
    </lineage>
</organism>
<name>A0A3E1NH40_9BACT</name>
<feature type="domain" description="VOC" evidence="1">
    <location>
        <begin position="3"/>
        <end position="108"/>
    </location>
</feature>
<dbReference type="PANTHER" id="PTHR36437:SF2">
    <property type="entry name" value="GLYOXALASE_BLEOMYCIN RESISTANCE PROTEIN_DIOXYGENASE"/>
    <property type="match status" value="1"/>
</dbReference>